<dbReference type="Pfam" id="PF09261">
    <property type="entry name" value="Alpha-mann_mid"/>
    <property type="match status" value="1"/>
</dbReference>
<dbReference type="InterPro" id="IPR011013">
    <property type="entry name" value="Gal_mutarotase_sf_dom"/>
</dbReference>
<dbReference type="SUPFAM" id="SSF88713">
    <property type="entry name" value="Glycoside hydrolase/deacetylase"/>
    <property type="match status" value="1"/>
</dbReference>
<evidence type="ECO:0000256" key="5">
    <source>
        <dbReference type="ARBA" id="ARBA00022801"/>
    </source>
</evidence>
<evidence type="ECO:0000256" key="6">
    <source>
        <dbReference type="ARBA" id="ARBA00023295"/>
    </source>
</evidence>
<keyword evidence="9" id="KW-1185">Reference proteome</keyword>
<dbReference type="Pfam" id="PF22907">
    <property type="entry name" value="Ams1-like_1st"/>
    <property type="match status" value="1"/>
</dbReference>
<evidence type="ECO:0000256" key="3">
    <source>
        <dbReference type="ARBA" id="ARBA00012752"/>
    </source>
</evidence>
<keyword evidence="5" id="KW-0378">Hydrolase</keyword>
<dbReference type="GO" id="GO:0030246">
    <property type="term" value="F:carbohydrate binding"/>
    <property type="evidence" value="ECO:0007669"/>
    <property type="project" value="InterPro"/>
</dbReference>
<dbReference type="InterPro" id="IPR011330">
    <property type="entry name" value="Glyco_hydro/deAcase_b/a-brl"/>
</dbReference>
<dbReference type="Pfam" id="PF07748">
    <property type="entry name" value="Glyco_hydro_38C"/>
    <property type="match status" value="1"/>
</dbReference>
<dbReference type="SUPFAM" id="SSF88688">
    <property type="entry name" value="Families 57/38 glycoside transferase middle domain"/>
    <property type="match status" value="1"/>
</dbReference>
<dbReference type="PANTHER" id="PTHR46017:SF1">
    <property type="entry name" value="ALPHA-MANNOSIDASE 2C1"/>
    <property type="match status" value="1"/>
</dbReference>
<dbReference type="InterPro" id="IPR015341">
    <property type="entry name" value="Glyco_hydro_38_cen"/>
</dbReference>
<dbReference type="SUPFAM" id="SSF74650">
    <property type="entry name" value="Galactose mutarotase-like"/>
    <property type="match status" value="1"/>
</dbReference>
<dbReference type="InterPro" id="IPR054723">
    <property type="entry name" value="Ams1-like_N"/>
</dbReference>
<dbReference type="Pfam" id="PF17677">
    <property type="entry name" value="Glyco_hydro38C2"/>
    <property type="match status" value="1"/>
</dbReference>
<dbReference type="InterPro" id="IPR037094">
    <property type="entry name" value="Glyco_hydro_38_cen_sf"/>
</dbReference>
<dbReference type="KEGG" id="lgi:LOTGIDRAFT_142661"/>
<evidence type="ECO:0000313" key="8">
    <source>
        <dbReference type="EMBL" id="ESO98562.1"/>
    </source>
</evidence>
<dbReference type="FunFam" id="1.20.1270.50:FF:000004">
    <property type="entry name" value="alpha-mannosidase 2C1 isoform X1"/>
    <property type="match status" value="1"/>
</dbReference>
<evidence type="ECO:0000259" key="7">
    <source>
        <dbReference type="SMART" id="SM00872"/>
    </source>
</evidence>
<organism evidence="8 9">
    <name type="scientific">Lottia gigantea</name>
    <name type="common">Giant owl limpet</name>
    <dbReference type="NCBI Taxonomy" id="225164"/>
    <lineage>
        <taxon>Eukaryota</taxon>
        <taxon>Metazoa</taxon>
        <taxon>Spiralia</taxon>
        <taxon>Lophotrochozoa</taxon>
        <taxon>Mollusca</taxon>
        <taxon>Gastropoda</taxon>
        <taxon>Patellogastropoda</taxon>
        <taxon>Lottioidea</taxon>
        <taxon>Lottiidae</taxon>
        <taxon>Lottia</taxon>
    </lineage>
</organism>
<dbReference type="EMBL" id="KB201239">
    <property type="protein sequence ID" value="ESO98562.1"/>
    <property type="molecule type" value="Genomic_DNA"/>
</dbReference>
<dbReference type="RefSeq" id="XP_009050738.1">
    <property type="nucleotide sequence ID" value="XM_009052490.1"/>
</dbReference>
<protein>
    <recommendedName>
        <fullName evidence="3">alpha-mannosidase</fullName>
        <ecNumber evidence="3">3.2.1.24</ecNumber>
    </recommendedName>
</protein>
<proteinExistence type="inferred from homology"/>
<sequence length="993" mass="114078">MEHVTFKHKRTTLERAEKFISSHHFTDINLRSRLYPKKHPLKSILNYPAPGRISYQQAITQQFKPTQVGHSFGRTWATHWFKLELEIPTDWAGQEVHLIWNSQSEALIWKDGQPVQGLSGENNRGLSDENRISFPLQQPGTTCQVLYIEMACNGLLGCGLNGMINPPDFKKCFTLQQAELAVFDRQVYKLMIDVEILHDMAKELSEDSERGYQALYTVNKIINIIEVGESSSYNRAKKIADMFFNQKNGDSQHTIYAMGHSHIDTVIFTSFSYRYRLVISTSFSYRYRSVIFTSFSYRYRLVNSTSFSYRYKLVIFTSFSYRYRLVIFTSISLRYRLVDGNIPSGEAFVRQFLYGQRYFLKEFGIVCKEFWLPDTFGYSAQLPQIMEQCGISRFLTQKLSWNIFNKFPHHTFWWNGIDGSRVLTHFPPGDSYHMVSKVKELIYTLKNYRDKGRSGRSCYLYGYGDGGNGPTEEMVNKLERMENVDGLPRVKMATPNQYFSDVEKEDIDDLCTWSGELYLEMHNGTYTTHAEVKKQNRKCEVLLHDVEFLATMATVSGDYDYPRKELDRLWKLLLLNQFHDVLPGSSIGMVYEDAHRYYRGQYSSKLDRNSRANLNCDILLSVFVNTLGWTRCEIISLPSSLSSPLRKKQKAPSYGLSALDSPSELPSPVTYLFLQGSYIYLENSLLSAILDSNGRVTSLTTADSSRNLINGEHPANQIVLFDDIPLYWDAWDVMDYHLETRKVVDTVNQSAEILDKGPLRVTIKVCLRISAVSSLEQYIILDAGCPYIKFINKVSWHENRKFLKVEFPTSIHTNHVSFDIQFGFLQRPNNYNTSWDSARFEVCGHKWADISDYNSGLAVLNDCKYGYSAVDGIIRLSLLRSPKAPDENADMGEHEFTYAIMPHQGILQSSGVIQQSYNLNSPLLVQTGDISPTSYFSINTPQIILDTVKLSEDSKKKIVLRLYESFGGNTTATISTPLKNLTVQRYVGYSYSF</sequence>
<comment type="catalytic activity">
    <reaction evidence="1">
        <text>Hydrolysis of terminal, non-reducing alpha-D-mannose residues in alpha-D-mannosides.</text>
        <dbReference type="EC" id="3.2.1.24"/>
    </reaction>
</comment>
<dbReference type="CTD" id="20234596"/>
<dbReference type="GO" id="GO:0004559">
    <property type="term" value="F:alpha-mannosidase activity"/>
    <property type="evidence" value="ECO:0007669"/>
    <property type="project" value="UniProtKB-EC"/>
</dbReference>
<dbReference type="GeneID" id="20234596"/>
<dbReference type="STRING" id="225164.V4AN31"/>
<name>V4AN31_LOTGI</name>
<accession>V4AN31</accession>
<dbReference type="AlphaFoldDB" id="V4AN31"/>
<dbReference type="EC" id="3.2.1.24" evidence="3"/>
<comment type="similarity">
    <text evidence="2">Belongs to the glycosyl hydrolase 38 family.</text>
</comment>
<dbReference type="Proteomes" id="UP000030746">
    <property type="component" value="Unassembled WGS sequence"/>
</dbReference>
<evidence type="ECO:0000256" key="2">
    <source>
        <dbReference type="ARBA" id="ARBA00009792"/>
    </source>
</evidence>
<dbReference type="GO" id="GO:0006013">
    <property type="term" value="P:mannose metabolic process"/>
    <property type="evidence" value="ECO:0007669"/>
    <property type="project" value="InterPro"/>
</dbReference>
<dbReference type="SMART" id="SM00872">
    <property type="entry name" value="Alpha-mann_mid"/>
    <property type="match status" value="1"/>
</dbReference>
<dbReference type="InterPro" id="IPR027291">
    <property type="entry name" value="Glyco_hydro_38_N_sf"/>
</dbReference>
<keyword evidence="6" id="KW-0326">Glycosidase</keyword>
<dbReference type="OMA" id="GQYWDAW"/>
<dbReference type="Gene3D" id="2.70.98.30">
    <property type="entry name" value="Golgi alpha-mannosidase II, domain 4"/>
    <property type="match status" value="1"/>
</dbReference>
<dbReference type="Gene3D" id="3.20.110.10">
    <property type="entry name" value="Glycoside hydrolase 38, N terminal domain"/>
    <property type="match status" value="1"/>
</dbReference>
<dbReference type="GO" id="GO:0009313">
    <property type="term" value="P:oligosaccharide catabolic process"/>
    <property type="evidence" value="ECO:0007669"/>
    <property type="project" value="TreeGrafter"/>
</dbReference>
<dbReference type="PANTHER" id="PTHR46017">
    <property type="entry name" value="ALPHA-MANNOSIDASE 2C1"/>
    <property type="match status" value="1"/>
</dbReference>
<dbReference type="Pfam" id="PF01074">
    <property type="entry name" value="Glyco_hydro_38N"/>
    <property type="match status" value="1"/>
</dbReference>
<reference evidence="8 9" key="1">
    <citation type="journal article" date="2013" name="Nature">
        <title>Insights into bilaterian evolution from three spiralian genomes.</title>
        <authorList>
            <person name="Simakov O."/>
            <person name="Marletaz F."/>
            <person name="Cho S.J."/>
            <person name="Edsinger-Gonzales E."/>
            <person name="Havlak P."/>
            <person name="Hellsten U."/>
            <person name="Kuo D.H."/>
            <person name="Larsson T."/>
            <person name="Lv J."/>
            <person name="Arendt D."/>
            <person name="Savage R."/>
            <person name="Osoegawa K."/>
            <person name="de Jong P."/>
            <person name="Grimwood J."/>
            <person name="Chapman J.A."/>
            <person name="Shapiro H."/>
            <person name="Aerts A."/>
            <person name="Otillar R.P."/>
            <person name="Terry A.Y."/>
            <person name="Boore J.L."/>
            <person name="Grigoriev I.V."/>
            <person name="Lindberg D.R."/>
            <person name="Seaver E.C."/>
            <person name="Weisblat D.A."/>
            <person name="Putnam N.H."/>
            <person name="Rokhsar D.S."/>
        </authorList>
    </citation>
    <scope>NUCLEOTIDE SEQUENCE [LARGE SCALE GENOMIC DNA]</scope>
</reference>
<dbReference type="Gene3D" id="1.20.1270.50">
    <property type="entry name" value="Glycoside hydrolase family 38, central domain"/>
    <property type="match status" value="1"/>
</dbReference>
<dbReference type="FunFam" id="2.70.98.30:FF:000001">
    <property type="entry name" value="alpha-mannosidase 2C1 isoform X2"/>
    <property type="match status" value="1"/>
</dbReference>
<evidence type="ECO:0000256" key="4">
    <source>
        <dbReference type="ARBA" id="ARBA00022723"/>
    </source>
</evidence>
<dbReference type="InterPro" id="IPR041147">
    <property type="entry name" value="GH38_C"/>
</dbReference>
<dbReference type="GO" id="GO:0046872">
    <property type="term" value="F:metal ion binding"/>
    <property type="evidence" value="ECO:0007669"/>
    <property type="project" value="UniProtKB-KW"/>
</dbReference>
<dbReference type="InterPro" id="IPR000602">
    <property type="entry name" value="Glyco_hydro_38_N"/>
</dbReference>
<evidence type="ECO:0000256" key="1">
    <source>
        <dbReference type="ARBA" id="ARBA00000365"/>
    </source>
</evidence>
<feature type="domain" description="Glycoside hydrolase family 38 central" evidence="7">
    <location>
        <begin position="520"/>
        <end position="598"/>
    </location>
</feature>
<dbReference type="HOGENOM" id="CLU_003442_0_1_1"/>
<keyword evidence="4" id="KW-0479">Metal-binding</keyword>
<dbReference type="InterPro" id="IPR011682">
    <property type="entry name" value="Glyco_hydro_38_C"/>
</dbReference>
<dbReference type="InterPro" id="IPR028995">
    <property type="entry name" value="Glyco_hydro_57/38_cen_sf"/>
</dbReference>
<gene>
    <name evidence="8" type="ORF">LOTGIDRAFT_142661</name>
</gene>
<dbReference type="OrthoDB" id="10261055at2759"/>
<evidence type="ECO:0000313" key="9">
    <source>
        <dbReference type="Proteomes" id="UP000030746"/>
    </source>
</evidence>